<evidence type="ECO:0000256" key="1">
    <source>
        <dbReference type="ARBA" id="ARBA00004496"/>
    </source>
</evidence>
<keyword evidence="7" id="KW-0717">Septation</keyword>
<comment type="subcellular location">
    <subcellularLocation>
        <location evidence="1">Cytoplasm</location>
    </subcellularLocation>
</comment>
<dbReference type="Gene3D" id="3.30.160.880">
    <property type="entry name" value="Cell division protein ZapA protomer, N-terminal domain"/>
    <property type="match status" value="1"/>
</dbReference>
<feature type="region of interest" description="Disordered" evidence="12">
    <location>
        <begin position="77"/>
        <end position="96"/>
    </location>
</feature>
<keyword evidence="6" id="KW-0175">Coiled coil</keyword>
<dbReference type="SUPFAM" id="SSF102829">
    <property type="entry name" value="Cell division protein ZapA-like"/>
    <property type="match status" value="1"/>
</dbReference>
<dbReference type="Gene3D" id="1.20.5.50">
    <property type="match status" value="1"/>
</dbReference>
<dbReference type="PANTHER" id="PTHR34981">
    <property type="entry name" value="CELL DIVISION PROTEIN ZAPA"/>
    <property type="match status" value="1"/>
</dbReference>
<evidence type="ECO:0000256" key="4">
    <source>
        <dbReference type="ARBA" id="ARBA00022490"/>
    </source>
</evidence>
<comment type="similarity">
    <text evidence="2">Belongs to the ZapA family. Type 1 subfamily.</text>
</comment>
<dbReference type="Pfam" id="PF05164">
    <property type="entry name" value="ZapA"/>
    <property type="match status" value="1"/>
</dbReference>
<dbReference type="InterPro" id="IPR007838">
    <property type="entry name" value="Cell_div_ZapA-like"/>
</dbReference>
<evidence type="ECO:0000256" key="8">
    <source>
        <dbReference type="ARBA" id="ARBA00023306"/>
    </source>
</evidence>
<sequence>MNAQNEQIVAMKVSIFGREYPVSCPAGEENALLHSAKFVDTEMRKVRESGKVIGSDRIAVMVSLNIAHELLVLRHHQNNDSPVDTSAADTKTDSQSRARIDAMNQQIDARLEQFQQYLPK</sequence>
<dbReference type="AlphaFoldDB" id="A0A6S6U3N8"/>
<comment type="subunit">
    <text evidence="10">Homodimer. Interacts with FtsZ.</text>
</comment>
<evidence type="ECO:0000256" key="3">
    <source>
        <dbReference type="ARBA" id="ARBA00015195"/>
    </source>
</evidence>
<keyword evidence="8" id="KW-0131">Cell cycle</keyword>
<evidence type="ECO:0000256" key="12">
    <source>
        <dbReference type="SAM" id="MobiDB-lite"/>
    </source>
</evidence>
<evidence type="ECO:0000256" key="6">
    <source>
        <dbReference type="ARBA" id="ARBA00023054"/>
    </source>
</evidence>
<dbReference type="GO" id="GO:0043093">
    <property type="term" value="P:FtsZ-dependent cytokinesis"/>
    <property type="evidence" value="ECO:0007669"/>
    <property type="project" value="TreeGrafter"/>
</dbReference>
<proteinExistence type="inferred from homology"/>
<keyword evidence="5 13" id="KW-0132">Cell division</keyword>
<organism evidence="13">
    <name type="scientific">uncultured Thiotrichaceae bacterium</name>
    <dbReference type="NCBI Taxonomy" id="298394"/>
    <lineage>
        <taxon>Bacteria</taxon>
        <taxon>Pseudomonadati</taxon>
        <taxon>Pseudomonadota</taxon>
        <taxon>Gammaproteobacteria</taxon>
        <taxon>Thiotrichales</taxon>
        <taxon>Thiotrichaceae</taxon>
        <taxon>environmental samples</taxon>
    </lineage>
</organism>
<dbReference type="GO" id="GO:0005829">
    <property type="term" value="C:cytosol"/>
    <property type="evidence" value="ECO:0007669"/>
    <property type="project" value="TreeGrafter"/>
</dbReference>
<evidence type="ECO:0000256" key="7">
    <source>
        <dbReference type="ARBA" id="ARBA00023210"/>
    </source>
</evidence>
<evidence type="ECO:0000256" key="2">
    <source>
        <dbReference type="ARBA" id="ARBA00010074"/>
    </source>
</evidence>
<dbReference type="EMBL" id="CACVAV010000363">
    <property type="protein sequence ID" value="CAA6823513.1"/>
    <property type="molecule type" value="Genomic_DNA"/>
</dbReference>
<dbReference type="GO" id="GO:0032153">
    <property type="term" value="C:cell division site"/>
    <property type="evidence" value="ECO:0007669"/>
    <property type="project" value="TreeGrafter"/>
</dbReference>
<reference evidence="13" key="1">
    <citation type="submission" date="2020-01" db="EMBL/GenBank/DDBJ databases">
        <authorList>
            <person name="Meier V. D."/>
            <person name="Meier V D."/>
        </authorList>
    </citation>
    <scope>NUCLEOTIDE SEQUENCE</scope>
    <source>
        <strain evidence="13">HLG_WM_MAG_08</strain>
    </source>
</reference>
<dbReference type="GO" id="GO:0030428">
    <property type="term" value="C:cell septum"/>
    <property type="evidence" value="ECO:0007669"/>
    <property type="project" value="TreeGrafter"/>
</dbReference>
<protein>
    <recommendedName>
        <fullName evidence="3">Cell division protein ZapA</fullName>
    </recommendedName>
    <alternativeName>
        <fullName evidence="11">Z ring-associated protein ZapA</fullName>
    </alternativeName>
</protein>
<dbReference type="InterPro" id="IPR036192">
    <property type="entry name" value="Cell_div_ZapA-like_sf"/>
</dbReference>
<dbReference type="GO" id="GO:0000917">
    <property type="term" value="P:division septum assembly"/>
    <property type="evidence" value="ECO:0007669"/>
    <property type="project" value="UniProtKB-KW"/>
</dbReference>
<evidence type="ECO:0000256" key="10">
    <source>
        <dbReference type="ARBA" id="ARBA00026068"/>
    </source>
</evidence>
<gene>
    <name evidence="13" type="ORF">HELGO_WM58317</name>
</gene>
<keyword evidence="4" id="KW-0963">Cytoplasm</keyword>
<evidence type="ECO:0000313" key="13">
    <source>
        <dbReference type="EMBL" id="CAA6823513.1"/>
    </source>
</evidence>
<evidence type="ECO:0000256" key="11">
    <source>
        <dbReference type="ARBA" id="ARBA00033158"/>
    </source>
</evidence>
<evidence type="ECO:0000256" key="9">
    <source>
        <dbReference type="ARBA" id="ARBA00024910"/>
    </source>
</evidence>
<accession>A0A6S6U3N8</accession>
<feature type="compositionally biased region" description="Polar residues" evidence="12">
    <location>
        <begin position="79"/>
        <end position="89"/>
    </location>
</feature>
<dbReference type="GO" id="GO:0000921">
    <property type="term" value="P:septin ring assembly"/>
    <property type="evidence" value="ECO:0007669"/>
    <property type="project" value="TreeGrafter"/>
</dbReference>
<evidence type="ECO:0000256" key="5">
    <source>
        <dbReference type="ARBA" id="ARBA00022618"/>
    </source>
</evidence>
<name>A0A6S6U3N8_9GAMM</name>
<dbReference type="InterPro" id="IPR042233">
    <property type="entry name" value="Cell_div_ZapA_N"/>
</dbReference>
<dbReference type="PANTHER" id="PTHR34981:SF1">
    <property type="entry name" value="CELL DIVISION PROTEIN ZAPA"/>
    <property type="match status" value="1"/>
</dbReference>
<comment type="function">
    <text evidence="9">Activator of cell division through the inhibition of FtsZ GTPase activity, therefore promoting FtsZ assembly into bundles of protofilaments necessary for the formation of the division Z ring. It is recruited early at mid-cell but it is not essential for cell division.</text>
</comment>